<evidence type="ECO:0000313" key="4">
    <source>
        <dbReference type="Proteomes" id="UP000216147"/>
    </source>
</evidence>
<accession>A0A258HLE4</accession>
<evidence type="ECO:0000313" key="3">
    <source>
        <dbReference type="EMBL" id="OYX57800.1"/>
    </source>
</evidence>
<sequence length="233" mass="24574">MRLFRPALLALMLVAAPALAQAPAASPIPAAAEPVQFYVLSFTDTPIAEAAQDVVGGALAWDLTIDPAVDGLVTFRADGWYTGEALLKDFGAALLDQDIALMRTGAGAYAVIPRANVPMMLARGGVLMTLAEPTTARPPVPAPSAAAPTAVYGKDRWWDGAFTALLIFFGGALAGGAALFGGQTVYRRAEERTRIAGPVLRLTDQRLRFERPAEGAPADPDLVIPRFAPRHDL</sequence>
<evidence type="ECO:0000256" key="2">
    <source>
        <dbReference type="SAM" id="SignalP"/>
    </source>
</evidence>
<feature type="signal peptide" evidence="2">
    <location>
        <begin position="1"/>
        <end position="20"/>
    </location>
</feature>
<name>A0A258HLE4_9CAUL</name>
<keyword evidence="1" id="KW-0812">Transmembrane</keyword>
<dbReference type="Proteomes" id="UP000216147">
    <property type="component" value="Unassembled WGS sequence"/>
</dbReference>
<proteinExistence type="predicted"/>
<dbReference type="Gene3D" id="3.55.50.30">
    <property type="match status" value="1"/>
</dbReference>
<dbReference type="EMBL" id="NCEQ01000004">
    <property type="protein sequence ID" value="OYX57800.1"/>
    <property type="molecule type" value="Genomic_DNA"/>
</dbReference>
<gene>
    <name evidence="3" type="ORF">B7Y86_04820</name>
</gene>
<dbReference type="AlphaFoldDB" id="A0A258HLE4"/>
<protein>
    <submittedName>
        <fullName evidence="3">Uncharacterized protein</fullName>
    </submittedName>
</protein>
<evidence type="ECO:0000256" key="1">
    <source>
        <dbReference type="SAM" id="Phobius"/>
    </source>
</evidence>
<comment type="caution">
    <text evidence="3">The sequence shown here is derived from an EMBL/GenBank/DDBJ whole genome shotgun (WGS) entry which is preliminary data.</text>
</comment>
<keyword evidence="1" id="KW-0472">Membrane</keyword>
<organism evidence="3 4">
    <name type="scientific">Brevundimonas subvibrioides</name>
    <dbReference type="NCBI Taxonomy" id="74313"/>
    <lineage>
        <taxon>Bacteria</taxon>
        <taxon>Pseudomonadati</taxon>
        <taxon>Pseudomonadota</taxon>
        <taxon>Alphaproteobacteria</taxon>
        <taxon>Caulobacterales</taxon>
        <taxon>Caulobacteraceae</taxon>
        <taxon>Brevundimonas</taxon>
    </lineage>
</organism>
<reference evidence="3 4" key="1">
    <citation type="submission" date="2017-03" db="EMBL/GenBank/DDBJ databases">
        <title>Lifting the veil on microbial sulfur biogeochemistry in mining wastewaters.</title>
        <authorList>
            <person name="Kantor R.S."/>
            <person name="Colenbrander Nelson T."/>
            <person name="Marshall S."/>
            <person name="Bennett D."/>
            <person name="Apte S."/>
            <person name="Camacho D."/>
            <person name="Thomas B.C."/>
            <person name="Warren L.A."/>
            <person name="Banfield J.F."/>
        </authorList>
    </citation>
    <scope>NUCLEOTIDE SEQUENCE [LARGE SCALE GENOMIC DNA]</scope>
    <source>
        <strain evidence="3">32-68-21</strain>
    </source>
</reference>
<keyword evidence="2" id="KW-0732">Signal</keyword>
<feature type="transmembrane region" description="Helical" evidence="1">
    <location>
        <begin position="161"/>
        <end position="182"/>
    </location>
</feature>
<keyword evidence="1" id="KW-1133">Transmembrane helix</keyword>
<feature type="chain" id="PRO_5013011198" evidence="2">
    <location>
        <begin position="21"/>
        <end position="233"/>
    </location>
</feature>